<dbReference type="Pfam" id="PF03124">
    <property type="entry name" value="EXS"/>
    <property type="match status" value="1"/>
</dbReference>
<keyword evidence="4 6" id="KW-1133">Transmembrane helix</keyword>
<dbReference type="PROSITE" id="PS51382">
    <property type="entry name" value="SPX"/>
    <property type="match status" value="1"/>
</dbReference>
<feature type="transmembrane region" description="Helical" evidence="6">
    <location>
        <begin position="283"/>
        <end position="302"/>
    </location>
</feature>
<feature type="transmembrane region" description="Helical" evidence="6">
    <location>
        <begin position="542"/>
        <end position="564"/>
    </location>
</feature>
<feature type="transmembrane region" description="Helical" evidence="6">
    <location>
        <begin position="485"/>
        <end position="504"/>
    </location>
</feature>
<feature type="domain" description="SPX" evidence="8">
    <location>
        <begin position="1"/>
        <end position="222"/>
    </location>
</feature>
<keyword evidence="3 6" id="KW-0812">Transmembrane</keyword>
<reference evidence="9" key="1">
    <citation type="submission" date="2023-07" db="EMBL/GenBank/DDBJ databases">
        <authorList>
            <consortium name="AG Swart"/>
            <person name="Singh M."/>
            <person name="Singh A."/>
            <person name="Seah K."/>
            <person name="Emmerich C."/>
        </authorList>
    </citation>
    <scope>NUCLEOTIDE SEQUENCE</scope>
    <source>
        <strain evidence="9">DP1</strain>
    </source>
</reference>
<evidence type="ECO:0000259" key="7">
    <source>
        <dbReference type="PROSITE" id="PS51380"/>
    </source>
</evidence>
<evidence type="ECO:0000313" key="10">
    <source>
        <dbReference type="Proteomes" id="UP001295684"/>
    </source>
</evidence>
<dbReference type="PROSITE" id="PS51380">
    <property type="entry name" value="EXS"/>
    <property type="match status" value="1"/>
</dbReference>
<dbReference type="GO" id="GO:0016020">
    <property type="term" value="C:membrane"/>
    <property type="evidence" value="ECO:0007669"/>
    <property type="project" value="UniProtKB-SubCell"/>
</dbReference>
<feature type="transmembrane region" description="Helical" evidence="6">
    <location>
        <begin position="322"/>
        <end position="343"/>
    </location>
</feature>
<feature type="transmembrane region" description="Helical" evidence="6">
    <location>
        <begin position="516"/>
        <end position="536"/>
    </location>
</feature>
<feature type="domain" description="EXS" evidence="7">
    <location>
        <begin position="479"/>
        <end position="663"/>
    </location>
</feature>
<feature type="transmembrane region" description="Helical" evidence="6">
    <location>
        <begin position="396"/>
        <end position="413"/>
    </location>
</feature>
<sequence>MRFKEQFEFHKVPEWDEHYLRYARYLEHIEKLVKKMTRYGLNNQVSNQYDLSSTYQVVINESEEEKETEIPLNTLKVFPNDDSLSYSSPGSIPENLDLEAPLLSLSTDIKEILVEFVSECKGINDFYLEEKQRIINEYELFYKRFLNKINSVTTMINLHEDLKLYDIDGLGYSSSWSRKFVEYYSKFSWLDGFAKINIVAMQKILLKFDKTLFLVKESKFNRKLNEFIHTLPLSEEKGCTDERKKIRNSVSKYYFNNKKNKAFRFLESTLSAHKSEDRGQLKLLLGVLIGLSFILGVILLTPPKENHYFLHQIKAVYPIFRGTLSFIFTLLCCGVVIVFLKEFRVNYVIIFESSPANRLNPSGMYILTAVLMVAWLICMIGEVAVLKDYLPYKHDLFAIILLYTFLAVFFNPLKIFQSVIRFPAIIATFHCLYSPFSEVRFLEFFVADVMTSLVKPFIDVSLIICWASSTDEDNVFDTGKCHSKMFWAIFAWYLPFHIRFWQCVNKWWYTGDAFPHLVNAGKYFASIVMICSNYFYGKNPDLRNVVLGLYLFATVYSYIWDIIMDWGLLRDKRMLRAQILYPPRYYYFSCITNFFLRFAWTLGFIPASYWPDTFRNIEGLTLILAIMEIYRRAQWSLFRLENENINNYEKYRTVLEIPRLPKD</sequence>
<evidence type="ECO:0000313" key="9">
    <source>
        <dbReference type="EMBL" id="CAI2360985.1"/>
    </source>
</evidence>
<accession>A0AAD1U2S2</accession>
<comment type="caution">
    <text evidence="9">The sequence shown here is derived from an EMBL/GenBank/DDBJ whole genome shotgun (WGS) entry which is preliminary data.</text>
</comment>
<dbReference type="InterPro" id="IPR004342">
    <property type="entry name" value="EXS_C"/>
</dbReference>
<evidence type="ECO:0000256" key="2">
    <source>
        <dbReference type="ARBA" id="ARBA00009665"/>
    </source>
</evidence>
<dbReference type="PANTHER" id="PTHR10783">
    <property type="entry name" value="XENOTROPIC AND POLYTROPIC RETROVIRUS RECEPTOR 1-RELATED"/>
    <property type="match status" value="1"/>
</dbReference>
<evidence type="ECO:0000256" key="4">
    <source>
        <dbReference type="ARBA" id="ARBA00022989"/>
    </source>
</evidence>
<feature type="transmembrane region" description="Helical" evidence="6">
    <location>
        <begin position="364"/>
        <end position="384"/>
    </location>
</feature>
<evidence type="ECO:0000256" key="1">
    <source>
        <dbReference type="ARBA" id="ARBA00004141"/>
    </source>
</evidence>
<dbReference type="EMBL" id="CAMPGE010002183">
    <property type="protein sequence ID" value="CAI2360985.1"/>
    <property type="molecule type" value="Genomic_DNA"/>
</dbReference>
<evidence type="ECO:0000259" key="8">
    <source>
        <dbReference type="PROSITE" id="PS51382"/>
    </source>
</evidence>
<dbReference type="AlphaFoldDB" id="A0AAD1U2S2"/>
<dbReference type="Proteomes" id="UP001295684">
    <property type="component" value="Unassembled WGS sequence"/>
</dbReference>
<feature type="transmembrane region" description="Helical" evidence="6">
    <location>
        <begin position="585"/>
        <end position="607"/>
    </location>
</feature>
<evidence type="ECO:0000256" key="6">
    <source>
        <dbReference type="SAM" id="Phobius"/>
    </source>
</evidence>
<comment type="similarity">
    <text evidence="2">Belongs to the SYG1 (TC 2.A.94) family.</text>
</comment>
<dbReference type="GO" id="GO:0005737">
    <property type="term" value="C:cytoplasm"/>
    <property type="evidence" value="ECO:0007669"/>
    <property type="project" value="TreeGrafter"/>
</dbReference>
<keyword evidence="10" id="KW-1185">Reference proteome</keyword>
<evidence type="ECO:0000256" key="5">
    <source>
        <dbReference type="ARBA" id="ARBA00023136"/>
    </source>
</evidence>
<proteinExistence type="inferred from homology"/>
<dbReference type="InterPro" id="IPR004331">
    <property type="entry name" value="SPX_dom"/>
</dbReference>
<evidence type="ECO:0000256" key="3">
    <source>
        <dbReference type="ARBA" id="ARBA00022692"/>
    </source>
</evidence>
<protein>
    <submittedName>
        <fullName evidence="9">Uncharacterized protein</fullName>
    </submittedName>
</protein>
<organism evidence="9 10">
    <name type="scientific">Euplotes crassus</name>
    <dbReference type="NCBI Taxonomy" id="5936"/>
    <lineage>
        <taxon>Eukaryota</taxon>
        <taxon>Sar</taxon>
        <taxon>Alveolata</taxon>
        <taxon>Ciliophora</taxon>
        <taxon>Intramacronucleata</taxon>
        <taxon>Spirotrichea</taxon>
        <taxon>Hypotrichia</taxon>
        <taxon>Euplotida</taxon>
        <taxon>Euplotidae</taxon>
        <taxon>Moneuplotes</taxon>
    </lineage>
</organism>
<keyword evidence="5 6" id="KW-0472">Membrane</keyword>
<name>A0AAD1U2S2_EUPCR</name>
<comment type="subcellular location">
    <subcellularLocation>
        <location evidence="1">Membrane</location>
        <topology evidence="1">Multi-pass membrane protein</topology>
    </subcellularLocation>
</comment>
<gene>
    <name evidence="9" type="ORF">ECRASSUSDP1_LOCUS2294</name>
</gene>